<dbReference type="EMBL" id="UINC01002502">
    <property type="protein sequence ID" value="SUZ97367.1"/>
    <property type="molecule type" value="Genomic_DNA"/>
</dbReference>
<proteinExistence type="predicted"/>
<dbReference type="AlphaFoldDB" id="A0A381S560"/>
<gene>
    <name evidence="1" type="ORF">METZ01_LOCUS50221</name>
</gene>
<dbReference type="GO" id="GO:0016491">
    <property type="term" value="F:oxidoreductase activity"/>
    <property type="evidence" value="ECO:0007669"/>
    <property type="project" value="TreeGrafter"/>
</dbReference>
<dbReference type="PANTHER" id="PTHR42923">
    <property type="entry name" value="PROTOPORPHYRINOGEN OXIDASE"/>
    <property type="match status" value="1"/>
</dbReference>
<evidence type="ECO:0008006" key="2">
    <source>
        <dbReference type="Google" id="ProtNLM"/>
    </source>
</evidence>
<dbReference type="InterPro" id="IPR050464">
    <property type="entry name" value="Zeta_carotene_desat/Oxidored"/>
</dbReference>
<dbReference type="SUPFAM" id="SSF51905">
    <property type="entry name" value="FAD/NAD(P)-binding domain"/>
    <property type="match status" value="1"/>
</dbReference>
<organism evidence="1">
    <name type="scientific">marine metagenome</name>
    <dbReference type="NCBI Taxonomy" id="408172"/>
    <lineage>
        <taxon>unclassified sequences</taxon>
        <taxon>metagenomes</taxon>
        <taxon>ecological metagenomes</taxon>
    </lineage>
</organism>
<name>A0A381S560_9ZZZZ</name>
<evidence type="ECO:0000313" key="1">
    <source>
        <dbReference type="EMBL" id="SUZ97367.1"/>
    </source>
</evidence>
<dbReference type="InterPro" id="IPR036188">
    <property type="entry name" value="FAD/NAD-bd_sf"/>
</dbReference>
<sequence length="622" mass="69099">MEIAQKTAMNSDQYLGMYRAITRRDFIGGMAVTAAGLGFTGRIAADNYQAYPPARTGMRGSHPGSFNVMHELAFNGTSPGSIPVSDTAPYDLVVVGGGLSGLSAAYFYRVANPGARVLILDNHDDFGGHAKRNEFSYQGKTHIGFGGSQTLENPGQFSKVTKNLLRELTVDVSEFYEAFDQSFARNHGLRSQVFFDKEHYGVDRLVPITLNEYLDPGFANQANNVPLSERARAELLNLMTNNQRSLRHLNRRQRREFLGSISIEQFLREHLGCGDEVVHLLGKITLNYWALGIDALSARDAVDMWLPGFGGLLRQRDVDEEPYIFHFPDGNASLARLLVKKLIPAITSADNMHEMVTARIDYEALDQPDEDVRIRLNSTVTNVAEVQNTHGSNVRIQYATGGQLFDVYGKNCVLACYHRVIPHICPALPAEQKAALAQSVKGPLVYTNVLIRNWHALKNLHIGRVYCPNGRYHSIAMDFPVSLGGYEFAKTPDDPVVLRLVHVPYTPGTGLSAKDQWRLGRRQMMAQSFADHERSIRQQLTSILEPGGFNASRDIEAITVNRWPHGYTYEYIPLWDKYSGEGPHVRARKTQGRIAIAGSDSGASAYAQAAIDQAFRAVNELV</sequence>
<reference evidence="1" key="1">
    <citation type="submission" date="2018-05" db="EMBL/GenBank/DDBJ databases">
        <authorList>
            <person name="Lanie J.A."/>
            <person name="Ng W.-L."/>
            <person name="Kazmierczak K.M."/>
            <person name="Andrzejewski T.M."/>
            <person name="Davidsen T.M."/>
            <person name="Wayne K.J."/>
            <person name="Tettelin H."/>
            <person name="Glass J.I."/>
            <person name="Rusch D."/>
            <person name="Podicherti R."/>
            <person name="Tsui H.-C.T."/>
            <person name="Winkler M.E."/>
        </authorList>
    </citation>
    <scope>NUCLEOTIDE SEQUENCE</scope>
</reference>
<accession>A0A381S560</accession>
<dbReference type="Gene3D" id="3.50.50.60">
    <property type="entry name" value="FAD/NAD(P)-binding domain"/>
    <property type="match status" value="1"/>
</dbReference>
<dbReference type="PROSITE" id="PS51318">
    <property type="entry name" value="TAT"/>
    <property type="match status" value="1"/>
</dbReference>
<dbReference type="Pfam" id="PF13450">
    <property type="entry name" value="NAD_binding_8"/>
    <property type="match status" value="1"/>
</dbReference>
<dbReference type="InterPro" id="IPR006311">
    <property type="entry name" value="TAT_signal"/>
</dbReference>
<dbReference type="PANTHER" id="PTHR42923:SF3">
    <property type="entry name" value="PROTOPORPHYRINOGEN OXIDASE"/>
    <property type="match status" value="1"/>
</dbReference>
<protein>
    <recommendedName>
        <fullName evidence="2">Amine oxidase domain-containing protein</fullName>
    </recommendedName>
</protein>